<proteinExistence type="predicted"/>
<name>A0A4U8YJU9_9BACT</name>
<sequence>MPSPIPAPQEKCLRGKRNTCVSSFHAPSFPYPKPLPFQHIVPYHPDLVRLLLFLLGNDVFGCASWPQDAARS</sequence>
<evidence type="ECO:0000313" key="2">
    <source>
        <dbReference type="Proteomes" id="UP000507962"/>
    </source>
</evidence>
<reference evidence="1 2" key="1">
    <citation type="submission" date="2019-03" db="EMBL/GenBank/DDBJ databases">
        <authorList>
            <person name="Nijsse B."/>
        </authorList>
    </citation>
    <scope>NUCLEOTIDE SEQUENCE [LARGE SCALE GENOMIC DNA]</scope>
    <source>
        <strain evidence="1">Desulfoluna butyratoxydans MSL71</strain>
    </source>
</reference>
<evidence type="ECO:0000313" key="1">
    <source>
        <dbReference type="EMBL" id="VFQ44065.1"/>
    </source>
</evidence>
<dbReference type="EMBL" id="CAADHO010000002">
    <property type="protein sequence ID" value="VFQ44065.1"/>
    <property type="molecule type" value="Genomic_DNA"/>
</dbReference>
<organism evidence="1 2">
    <name type="scientific">Desulfoluna butyratoxydans</name>
    <dbReference type="NCBI Taxonomy" id="231438"/>
    <lineage>
        <taxon>Bacteria</taxon>
        <taxon>Pseudomonadati</taxon>
        <taxon>Thermodesulfobacteriota</taxon>
        <taxon>Desulfobacteria</taxon>
        <taxon>Desulfobacterales</taxon>
        <taxon>Desulfolunaceae</taxon>
        <taxon>Desulfoluna</taxon>
    </lineage>
</organism>
<keyword evidence="2" id="KW-1185">Reference proteome</keyword>
<accession>A0A4U8YJU9</accession>
<protein>
    <submittedName>
        <fullName evidence="1">Uncharacterized protein</fullName>
    </submittedName>
</protein>
<dbReference type="Proteomes" id="UP000507962">
    <property type="component" value="Unassembled WGS sequence"/>
</dbReference>
<dbReference type="AlphaFoldDB" id="A0A4U8YJU9"/>
<gene>
    <name evidence="1" type="ORF">MSL71_17090</name>
</gene>